<accession>A0ABQ7J9Z4</accession>
<gene>
    <name evidence="3" type="ORF">IE077_004424</name>
</gene>
<dbReference type="InterPro" id="IPR033562">
    <property type="entry name" value="PLPL"/>
</dbReference>
<name>A0ABQ7J9Z4_9APIC</name>
<evidence type="ECO:0000313" key="4">
    <source>
        <dbReference type="Proteomes" id="UP000823046"/>
    </source>
</evidence>
<dbReference type="PANTHER" id="PTHR12406">
    <property type="entry name" value="CALCIUM-INDEPENDENT PHOSPHOLIPASE A2 IPLA2 -RELATED"/>
    <property type="match status" value="1"/>
</dbReference>
<dbReference type="InterPro" id="IPR002641">
    <property type="entry name" value="PNPLA_dom"/>
</dbReference>
<dbReference type="Proteomes" id="UP000823046">
    <property type="component" value="Unassembled WGS sequence"/>
</dbReference>
<evidence type="ECO:0000259" key="2">
    <source>
        <dbReference type="Pfam" id="PF01734"/>
    </source>
</evidence>
<dbReference type="Pfam" id="PF01734">
    <property type="entry name" value="Patatin"/>
    <property type="match status" value="1"/>
</dbReference>
<evidence type="ECO:0000256" key="1">
    <source>
        <dbReference type="ARBA" id="ARBA00023098"/>
    </source>
</evidence>
<sequence>MLLYSHGLLHARIMHVYWSSGTAGRLHEFLRDALHQLLPDDAHDKINKRPGKVTVAVTQVFPLQGHFISNFKSKEDIIECVLASCNIPFYFSTWPLLRCRGKHCVDGYFAVPPKEFGCPPTNSTRNVKVTPFSAELLHIFGEAGSCISPDLQRLDDIILSYLEAVCVNKYSSYSVESKQQVKEANAFCFSKDDTCVDVASHAATHSDSWIPNSKTIKHLLHLITHTHDCLPPLSVLSLLGIIPPRHFIYYFTDSQNLLVPHFTWKELFRIALGAFESDATRELFDLGRTDAFRWLVLEYMRMDISLREKWKEIFAIMSKHFMVCGSNEVEKEVCRDLPDAPCEESDIEEFHARNTPTKALPPSCDGLFCTARNHDYQRKAYYINFINDLVEENLINSEFMHILSYHHRRLVAMSAASFTKF</sequence>
<protein>
    <submittedName>
        <fullName evidence="3">Phospholipase, patatin family protein</fullName>
    </submittedName>
</protein>
<dbReference type="PANTHER" id="PTHR12406:SF7">
    <property type="entry name" value="PATATIN-LIKE PHOSPHOLIPASE DOMAIN-CONTAINING PROTEIN 4"/>
    <property type="match status" value="1"/>
</dbReference>
<organism evidence="3 4">
    <name type="scientific">Cardiosporidium cionae</name>
    <dbReference type="NCBI Taxonomy" id="476202"/>
    <lineage>
        <taxon>Eukaryota</taxon>
        <taxon>Sar</taxon>
        <taxon>Alveolata</taxon>
        <taxon>Apicomplexa</taxon>
        <taxon>Aconoidasida</taxon>
        <taxon>Nephromycida</taxon>
        <taxon>Cardiosporidium</taxon>
    </lineage>
</organism>
<dbReference type="InterPro" id="IPR016035">
    <property type="entry name" value="Acyl_Trfase/lysoPLipase"/>
</dbReference>
<keyword evidence="4" id="KW-1185">Reference proteome</keyword>
<feature type="domain" description="PNPLA" evidence="2">
    <location>
        <begin position="29"/>
        <end position="112"/>
    </location>
</feature>
<reference evidence="3 4" key="1">
    <citation type="journal article" date="2020" name="bioRxiv">
        <title>Metabolic contributions of an alphaproteobacterial endosymbiont in the apicomplexan Cardiosporidium cionae.</title>
        <authorList>
            <person name="Hunter E.S."/>
            <person name="Paight C.J."/>
            <person name="Lane C.E."/>
        </authorList>
    </citation>
    <scope>NUCLEOTIDE SEQUENCE [LARGE SCALE GENOMIC DNA]</scope>
    <source>
        <strain evidence="3">ESH_2018</strain>
    </source>
</reference>
<proteinExistence type="predicted"/>
<evidence type="ECO:0000313" key="3">
    <source>
        <dbReference type="EMBL" id="KAF8820828.1"/>
    </source>
</evidence>
<dbReference type="EMBL" id="JADAQX010000292">
    <property type="protein sequence ID" value="KAF8820828.1"/>
    <property type="molecule type" value="Genomic_DNA"/>
</dbReference>
<keyword evidence="1" id="KW-0443">Lipid metabolism</keyword>
<comment type="caution">
    <text evidence="3">The sequence shown here is derived from an EMBL/GenBank/DDBJ whole genome shotgun (WGS) entry which is preliminary data.</text>
</comment>
<dbReference type="SUPFAM" id="SSF52151">
    <property type="entry name" value="FabD/lysophospholipase-like"/>
    <property type="match status" value="1"/>
</dbReference>